<dbReference type="Gene3D" id="1.10.8.60">
    <property type="match status" value="1"/>
</dbReference>
<keyword evidence="6" id="KW-1185">Reference proteome</keyword>
<dbReference type="EMBL" id="GG745336">
    <property type="protein sequence ID" value="KNE60367.1"/>
    <property type="molecule type" value="Genomic_DNA"/>
</dbReference>
<dbReference type="GO" id="GO:0005524">
    <property type="term" value="F:ATP binding"/>
    <property type="evidence" value="ECO:0007669"/>
    <property type="project" value="UniProtKB-KW"/>
</dbReference>
<feature type="domain" description="Spastin/Vps4 C-terminal" evidence="3">
    <location>
        <begin position="91"/>
        <end position="127"/>
    </location>
</feature>
<dbReference type="Pfam" id="PF09336">
    <property type="entry name" value="Vps4_C"/>
    <property type="match status" value="1"/>
</dbReference>
<dbReference type="AlphaFoldDB" id="A0A0L0SD45"/>
<dbReference type="Gene3D" id="3.40.50.300">
    <property type="entry name" value="P-loop containing nucleotide triphosphate hydrolases"/>
    <property type="match status" value="1"/>
</dbReference>
<dbReference type="Pfam" id="PF17862">
    <property type="entry name" value="AAA_lid_3"/>
    <property type="match status" value="1"/>
</dbReference>
<organism evidence="5 6">
    <name type="scientific">Allomyces macrogynus (strain ATCC 38327)</name>
    <name type="common">Allomyces javanicus var. macrogynus</name>
    <dbReference type="NCBI Taxonomy" id="578462"/>
    <lineage>
        <taxon>Eukaryota</taxon>
        <taxon>Fungi</taxon>
        <taxon>Fungi incertae sedis</taxon>
        <taxon>Blastocladiomycota</taxon>
        <taxon>Blastocladiomycetes</taxon>
        <taxon>Blastocladiales</taxon>
        <taxon>Blastocladiaceae</taxon>
        <taxon>Allomyces</taxon>
    </lineage>
</organism>
<dbReference type="GO" id="GO:0015630">
    <property type="term" value="C:microtubule cytoskeleton"/>
    <property type="evidence" value="ECO:0007669"/>
    <property type="project" value="TreeGrafter"/>
</dbReference>
<reference evidence="6" key="2">
    <citation type="submission" date="2009-11" db="EMBL/GenBank/DDBJ databases">
        <title>The Genome Sequence of Allomyces macrogynus strain ATCC 38327.</title>
        <authorList>
            <consortium name="The Broad Institute Genome Sequencing Platform"/>
            <person name="Russ C."/>
            <person name="Cuomo C."/>
            <person name="Shea T."/>
            <person name="Young S.K."/>
            <person name="Zeng Q."/>
            <person name="Koehrsen M."/>
            <person name="Haas B."/>
            <person name="Borodovsky M."/>
            <person name="Guigo R."/>
            <person name="Alvarado L."/>
            <person name="Berlin A."/>
            <person name="Borenstein D."/>
            <person name="Chen Z."/>
            <person name="Engels R."/>
            <person name="Freedman E."/>
            <person name="Gellesch M."/>
            <person name="Goldberg J."/>
            <person name="Griggs A."/>
            <person name="Gujja S."/>
            <person name="Heiman D."/>
            <person name="Hepburn T."/>
            <person name="Howarth C."/>
            <person name="Jen D."/>
            <person name="Larson L."/>
            <person name="Lewis B."/>
            <person name="Mehta T."/>
            <person name="Park D."/>
            <person name="Pearson M."/>
            <person name="Roberts A."/>
            <person name="Saif S."/>
            <person name="Shenoy N."/>
            <person name="Sisk P."/>
            <person name="Stolte C."/>
            <person name="Sykes S."/>
            <person name="Walk T."/>
            <person name="White J."/>
            <person name="Yandava C."/>
            <person name="Burger G."/>
            <person name="Gray M.W."/>
            <person name="Holland P.W.H."/>
            <person name="King N."/>
            <person name="Lang F.B.F."/>
            <person name="Roger A.J."/>
            <person name="Ruiz-Trillo I."/>
            <person name="Lander E."/>
            <person name="Nusbaum C."/>
        </authorList>
    </citation>
    <scope>NUCLEOTIDE SEQUENCE [LARGE SCALE GENOMIC DNA]</scope>
    <source>
        <strain evidence="6">ATCC 38327</strain>
    </source>
</reference>
<evidence type="ECO:0000256" key="2">
    <source>
        <dbReference type="ARBA" id="ARBA00022840"/>
    </source>
</evidence>
<dbReference type="InterPro" id="IPR027417">
    <property type="entry name" value="P-loop_NTPase"/>
</dbReference>
<dbReference type="InterPro" id="IPR015415">
    <property type="entry name" value="Spast_Vps4_C"/>
</dbReference>
<dbReference type="FunFam" id="1.10.8.60:FF:000025">
    <property type="entry name" value="Katanin p60 ATPase-containing subunit A1"/>
    <property type="match status" value="1"/>
</dbReference>
<dbReference type="GO" id="GO:0051013">
    <property type="term" value="P:microtubule severing"/>
    <property type="evidence" value="ECO:0007669"/>
    <property type="project" value="TreeGrafter"/>
</dbReference>
<protein>
    <recommendedName>
        <fullName evidence="7">AAA ATPase AAA+ lid domain-containing protein</fullName>
    </recommendedName>
</protein>
<sequence length="129" mass="14345">MADRRGAAAAVEKRIYIPLPDEPCRRQLLEINLRGVKVDASLDLDAMAKSLEGYSGADVTTLCRDAALMSMRRRIRGLRPDEIRSLPPEELDVPITAEDLTAARNKISPSVSQADVKKYLEWMNEYGSA</sequence>
<evidence type="ECO:0000259" key="3">
    <source>
        <dbReference type="Pfam" id="PF09336"/>
    </source>
</evidence>
<dbReference type="GO" id="GO:0016887">
    <property type="term" value="F:ATP hydrolysis activity"/>
    <property type="evidence" value="ECO:0007669"/>
    <property type="project" value="TreeGrafter"/>
</dbReference>
<evidence type="ECO:0008006" key="7">
    <source>
        <dbReference type="Google" id="ProtNLM"/>
    </source>
</evidence>
<keyword evidence="2" id="KW-0067">ATP-binding</keyword>
<evidence type="ECO:0000313" key="6">
    <source>
        <dbReference type="Proteomes" id="UP000054350"/>
    </source>
</evidence>
<dbReference type="InterPro" id="IPR050304">
    <property type="entry name" value="MT-severing_AAA_ATPase"/>
</dbReference>
<dbReference type="VEuPathDB" id="FungiDB:AMAG_18522"/>
<dbReference type="PANTHER" id="PTHR23074:SF19">
    <property type="entry name" value="KATANIN P60 ATPASE-CONTAINING SUBUNIT A1"/>
    <property type="match status" value="1"/>
</dbReference>
<name>A0A0L0SD45_ALLM3</name>
<dbReference type="STRING" id="578462.A0A0L0SD45"/>
<dbReference type="Proteomes" id="UP000054350">
    <property type="component" value="Unassembled WGS sequence"/>
</dbReference>
<dbReference type="eggNOG" id="KOG0738">
    <property type="taxonomic scope" value="Eukaryota"/>
</dbReference>
<dbReference type="OrthoDB" id="10251136at2759"/>
<accession>A0A0L0SD45</accession>
<dbReference type="SUPFAM" id="SSF52540">
    <property type="entry name" value="P-loop containing nucleoside triphosphate hydrolases"/>
    <property type="match status" value="1"/>
</dbReference>
<gene>
    <name evidence="5" type="ORF">AMAG_18522</name>
</gene>
<feature type="domain" description="AAA ATPase AAA+ lid" evidence="4">
    <location>
        <begin position="42"/>
        <end position="82"/>
    </location>
</feature>
<keyword evidence="1" id="KW-0547">Nucleotide-binding</keyword>
<dbReference type="PANTHER" id="PTHR23074">
    <property type="entry name" value="AAA DOMAIN-CONTAINING"/>
    <property type="match status" value="1"/>
</dbReference>
<evidence type="ECO:0000256" key="1">
    <source>
        <dbReference type="ARBA" id="ARBA00022741"/>
    </source>
</evidence>
<reference evidence="5 6" key="1">
    <citation type="submission" date="2009-11" db="EMBL/GenBank/DDBJ databases">
        <title>Annotation of Allomyces macrogynus ATCC 38327.</title>
        <authorList>
            <consortium name="The Broad Institute Genome Sequencing Platform"/>
            <person name="Russ C."/>
            <person name="Cuomo C."/>
            <person name="Burger G."/>
            <person name="Gray M.W."/>
            <person name="Holland P.W.H."/>
            <person name="King N."/>
            <person name="Lang F.B.F."/>
            <person name="Roger A.J."/>
            <person name="Ruiz-Trillo I."/>
            <person name="Young S.K."/>
            <person name="Zeng Q."/>
            <person name="Gargeya S."/>
            <person name="Fitzgerald M."/>
            <person name="Haas B."/>
            <person name="Abouelleil A."/>
            <person name="Alvarado L."/>
            <person name="Arachchi H.M."/>
            <person name="Berlin A."/>
            <person name="Chapman S.B."/>
            <person name="Gearin G."/>
            <person name="Goldberg J."/>
            <person name="Griggs A."/>
            <person name="Gujja S."/>
            <person name="Hansen M."/>
            <person name="Heiman D."/>
            <person name="Howarth C."/>
            <person name="Larimer J."/>
            <person name="Lui A."/>
            <person name="MacDonald P.J.P."/>
            <person name="McCowen C."/>
            <person name="Montmayeur A."/>
            <person name="Murphy C."/>
            <person name="Neiman D."/>
            <person name="Pearson M."/>
            <person name="Priest M."/>
            <person name="Roberts A."/>
            <person name="Saif S."/>
            <person name="Shea T."/>
            <person name="Sisk P."/>
            <person name="Stolte C."/>
            <person name="Sykes S."/>
            <person name="Wortman J."/>
            <person name="Nusbaum C."/>
            <person name="Birren B."/>
        </authorList>
    </citation>
    <scope>NUCLEOTIDE SEQUENCE [LARGE SCALE GENOMIC DNA]</scope>
    <source>
        <strain evidence="5 6">ATCC 38327</strain>
    </source>
</reference>
<proteinExistence type="predicted"/>
<evidence type="ECO:0000313" key="5">
    <source>
        <dbReference type="EMBL" id="KNE60367.1"/>
    </source>
</evidence>
<dbReference type="InterPro" id="IPR041569">
    <property type="entry name" value="AAA_lid_3"/>
</dbReference>
<evidence type="ECO:0000259" key="4">
    <source>
        <dbReference type="Pfam" id="PF17862"/>
    </source>
</evidence>